<dbReference type="KEGG" id="qsa:O6P43_009295"/>
<accession>A0AAD7PXY6</accession>
<evidence type="ECO:0000256" key="1">
    <source>
        <dbReference type="SAM" id="MobiDB-lite"/>
    </source>
</evidence>
<dbReference type="Proteomes" id="UP001163823">
    <property type="component" value="Chromosome 4"/>
</dbReference>
<organism evidence="2 3">
    <name type="scientific">Quillaja saponaria</name>
    <name type="common">Soap bark tree</name>
    <dbReference type="NCBI Taxonomy" id="32244"/>
    <lineage>
        <taxon>Eukaryota</taxon>
        <taxon>Viridiplantae</taxon>
        <taxon>Streptophyta</taxon>
        <taxon>Embryophyta</taxon>
        <taxon>Tracheophyta</taxon>
        <taxon>Spermatophyta</taxon>
        <taxon>Magnoliopsida</taxon>
        <taxon>eudicotyledons</taxon>
        <taxon>Gunneridae</taxon>
        <taxon>Pentapetalae</taxon>
        <taxon>rosids</taxon>
        <taxon>fabids</taxon>
        <taxon>Fabales</taxon>
        <taxon>Quillajaceae</taxon>
        <taxon>Quillaja</taxon>
    </lineage>
</organism>
<sequence length="135" mass="15230">EVEDDERREAAIASAPSLRPNFNPKGKGVTLEQLSKFRELHRKRLQIKSKSKLKKKSKDWTCKSQSSGPSVKDCAATDSNIGNGGQSLSSSEDFHDRDGSSLQLDNVPVHFASKKHQKLHWGLDTKERWERKANM</sequence>
<name>A0AAD7PXY6_QUISA</name>
<keyword evidence="3" id="KW-1185">Reference proteome</keyword>
<gene>
    <name evidence="2" type="ORF">O6P43_009295</name>
</gene>
<dbReference type="PANTHER" id="PTHR14386">
    <property type="entry name" value="PROTEIN FAM204A"/>
    <property type="match status" value="1"/>
</dbReference>
<dbReference type="PANTHER" id="PTHR14386:SF2">
    <property type="entry name" value="PROTEIN FAM204A"/>
    <property type="match status" value="1"/>
</dbReference>
<evidence type="ECO:0000313" key="2">
    <source>
        <dbReference type="EMBL" id="KAJ7971234.1"/>
    </source>
</evidence>
<feature type="non-terminal residue" evidence="2">
    <location>
        <position position="135"/>
    </location>
</feature>
<feature type="compositionally biased region" description="Basic and acidic residues" evidence="1">
    <location>
        <begin position="1"/>
        <end position="10"/>
    </location>
</feature>
<protein>
    <submittedName>
        <fullName evidence="2">Uncharacterized protein</fullName>
    </submittedName>
</protein>
<feature type="compositionally biased region" description="Basic residues" evidence="1">
    <location>
        <begin position="45"/>
        <end position="57"/>
    </location>
</feature>
<dbReference type="AlphaFoldDB" id="A0AAD7PXY6"/>
<reference evidence="2" key="1">
    <citation type="journal article" date="2023" name="Science">
        <title>Elucidation of the pathway for biosynthesis of saponin adjuvants from the soapbark tree.</title>
        <authorList>
            <person name="Reed J."/>
            <person name="Orme A."/>
            <person name="El-Demerdash A."/>
            <person name="Owen C."/>
            <person name="Martin L.B.B."/>
            <person name="Misra R.C."/>
            <person name="Kikuchi S."/>
            <person name="Rejzek M."/>
            <person name="Martin A.C."/>
            <person name="Harkess A."/>
            <person name="Leebens-Mack J."/>
            <person name="Louveau T."/>
            <person name="Stephenson M.J."/>
            <person name="Osbourn A."/>
        </authorList>
    </citation>
    <scope>NUCLEOTIDE SEQUENCE</scope>
    <source>
        <strain evidence="2">S10</strain>
    </source>
</reference>
<evidence type="ECO:0000313" key="3">
    <source>
        <dbReference type="Proteomes" id="UP001163823"/>
    </source>
</evidence>
<dbReference type="EMBL" id="JARAOO010000004">
    <property type="protein sequence ID" value="KAJ7971234.1"/>
    <property type="molecule type" value="Genomic_DNA"/>
</dbReference>
<feature type="region of interest" description="Disordered" evidence="1">
    <location>
        <begin position="45"/>
        <end position="102"/>
    </location>
</feature>
<proteinExistence type="predicted"/>
<dbReference type="InterPro" id="IPR037690">
    <property type="entry name" value="FAM204A"/>
</dbReference>
<comment type="caution">
    <text evidence="2">The sequence shown here is derived from an EMBL/GenBank/DDBJ whole genome shotgun (WGS) entry which is preliminary data.</text>
</comment>
<feature type="compositionally biased region" description="Polar residues" evidence="1">
    <location>
        <begin position="77"/>
        <end position="91"/>
    </location>
</feature>
<feature type="region of interest" description="Disordered" evidence="1">
    <location>
        <begin position="1"/>
        <end position="28"/>
    </location>
</feature>